<reference evidence="1 2" key="1">
    <citation type="journal article" date="2021" name="Commun. Biol.">
        <title>Genomic insights into the host specific adaptation of the Pneumocystis genus.</title>
        <authorList>
            <person name="Cisse O.H."/>
            <person name="Ma L."/>
            <person name="Dekker J.P."/>
            <person name="Khil P.P."/>
            <person name="Youn J.-H."/>
            <person name="Brenchley J.M."/>
            <person name="Blair R."/>
            <person name="Pahar B."/>
            <person name="Chabe M."/>
            <person name="Van Rompay K.K.A."/>
            <person name="Keesler R."/>
            <person name="Sukura A."/>
            <person name="Hirsch V."/>
            <person name="Kutty G."/>
            <person name="Liu Y."/>
            <person name="Peng L."/>
            <person name="Chen J."/>
            <person name="Song J."/>
            <person name="Weissenbacher-Lang C."/>
            <person name="Xu J."/>
            <person name="Upham N.S."/>
            <person name="Stajich J.E."/>
            <person name="Cuomo C.A."/>
            <person name="Cushion M.T."/>
            <person name="Kovacs J.A."/>
        </authorList>
    </citation>
    <scope>NUCLEOTIDE SEQUENCE [LARGE SCALE GENOMIC DNA]</scope>
    <source>
        <strain evidence="1 2">RABM</strain>
    </source>
</reference>
<organism evidence="1 2">
    <name type="scientific">Pneumocystis oryctolagi</name>
    <dbReference type="NCBI Taxonomy" id="42067"/>
    <lineage>
        <taxon>Eukaryota</taxon>
        <taxon>Fungi</taxon>
        <taxon>Dikarya</taxon>
        <taxon>Ascomycota</taxon>
        <taxon>Taphrinomycotina</taxon>
        <taxon>Pneumocystomycetes</taxon>
        <taxon>Pneumocystaceae</taxon>
        <taxon>Pneumocystis</taxon>
    </lineage>
</organism>
<protein>
    <submittedName>
        <fullName evidence="1">Uncharacterized protein</fullName>
    </submittedName>
</protein>
<evidence type="ECO:0000313" key="2">
    <source>
        <dbReference type="Proteomes" id="UP000768646"/>
    </source>
</evidence>
<keyword evidence="2" id="KW-1185">Reference proteome</keyword>
<name>A0ACB7CDB5_9ASCO</name>
<sequence length="114" mass="12741">MAFNAAYCTEPPIFNIKSTTYLNVADSAAFLSGYLQTATQSTSVHSSLHENTNGSFEIRMALQNAGVNAQLYKILQHLETYGINHDVLKEKQKKKRSTSESTKSKKKHSRDKSD</sequence>
<comment type="caution">
    <text evidence="1">The sequence shown here is derived from an EMBL/GenBank/DDBJ whole genome shotgun (WGS) entry which is preliminary data.</text>
</comment>
<dbReference type="Proteomes" id="UP000768646">
    <property type="component" value="Unassembled WGS sequence"/>
</dbReference>
<gene>
    <name evidence="1" type="ORF">PORY_001628</name>
</gene>
<accession>A0ACB7CDB5</accession>
<dbReference type="EMBL" id="JABTEG010000005">
    <property type="protein sequence ID" value="KAG4304953.1"/>
    <property type="molecule type" value="Genomic_DNA"/>
</dbReference>
<evidence type="ECO:0000313" key="1">
    <source>
        <dbReference type="EMBL" id="KAG4304953.1"/>
    </source>
</evidence>
<proteinExistence type="predicted"/>